<dbReference type="OrthoDB" id="3190489at2759"/>
<dbReference type="SUPFAM" id="SSF81383">
    <property type="entry name" value="F-box domain"/>
    <property type="match status" value="1"/>
</dbReference>
<comment type="caution">
    <text evidence="3">The sequence shown here is derived from an EMBL/GenBank/DDBJ whole genome shotgun (WGS) entry which is preliminary data.</text>
</comment>
<name>A0A8H5ARZ7_9AGAR</name>
<proteinExistence type="predicted"/>
<feature type="domain" description="F-box" evidence="2">
    <location>
        <begin position="488"/>
        <end position="533"/>
    </location>
</feature>
<dbReference type="SUPFAM" id="SSF52058">
    <property type="entry name" value="L domain-like"/>
    <property type="match status" value="1"/>
</dbReference>
<reference evidence="3 4" key="1">
    <citation type="journal article" date="2020" name="ISME J.">
        <title>Uncovering the hidden diversity of litter-decomposition mechanisms in mushroom-forming fungi.</title>
        <authorList>
            <person name="Floudas D."/>
            <person name="Bentzer J."/>
            <person name="Ahren D."/>
            <person name="Johansson T."/>
            <person name="Persson P."/>
            <person name="Tunlid A."/>
        </authorList>
    </citation>
    <scope>NUCLEOTIDE SEQUENCE [LARGE SCALE GENOMIC DNA]</scope>
    <source>
        <strain evidence="3 4">CBS 101986</strain>
    </source>
</reference>
<evidence type="ECO:0000313" key="4">
    <source>
        <dbReference type="Proteomes" id="UP000567179"/>
    </source>
</evidence>
<dbReference type="InterPro" id="IPR001810">
    <property type="entry name" value="F-box_dom"/>
</dbReference>
<dbReference type="InterPro" id="IPR032675">
    <property type="entry name" value="LRR_dom_sf"/>
</dbReference>
<protein>
    <recommendedName>
        <fullName evidence="2">F-box domain-containing protein</fullName>
    </recommendedName>
</protein>
<dbReference type="Proteomes" id="UP000567179">
    <property type="component" value="Unassembled WGS sequence"/>
</dbReference>
<keyword evidence="4" id="KW-1185">Reference proteome</keyword>
<gene>
    <name evidence="3" type="ORF">D9619_010208</name>
</gene>
<evidence type="ECO:0000256" key="1">
    <source>
        <dbReference type="SAM" id="MobiDB-lite"/>
    </source>
</evidence>
<dbReference type="Pfam" id="PF00646">
    <property type="entry name" value="F-box"/>
    <property type="match status" value="1"/>
</dbReference>
<dbReference type="PROSITE" id="PS50181">
    <property type="entry name" value="FBOX"/>
    <property type="match status" value="1"/>
</dbReference>
<accession>A0A8H5ARZ7</accession>
<evidence type="ECO:0000313" key="3">
    <source>
        <dbReference type="EMBL" id="KAF5309950.1"/>
    </source>
</evidence>
<evidence type="ECO:0000259" key="2">
    <source>
        <dbReference type="PROSITE" id="PS50181"/>
    </source>
</evidence>
<feature type="compositionally biased region" description="Polar residues" evidence="1">
    <location>
        <begin position="880"/>
        <end position="889"/>
    </location>
</feature>
<sequence length="955" mass="106787">MPMLPIVDVLSQEIIDYILDYFGSQNGGFEWEDRWWAALPTLKACSLVCKRFRNRSQYHIFTLIRLYDRSGPLAITLQQRSAGLCGLLAARPHLARGPHHVTIAFHREMLIMTKEPQDKDVHTLVSKEVAAILKSFVEAGASITTLSIATPLGGDYYARRNKNDVQESDEELGACIDLAAITCLIVRANRLPISIISGAVNLKELWMYNGDVRDRETQERSTLSKMPAIRNLRLSGSSIPGLGKLLDTAPLLDLHELQSLDIDPTGDFPKRFSSCLPVVQHLRLDHGLEAILPAERSQRLKFSSFKSLRTLYIEFDLDRTPFAEPPPHFFDHLRHCLISLPARSLESVNIRFRVYPQLFQPSDLIRSYPWPTFWGALEKMIQRTGTCEIRVDFLERFWLVDGVDVKAPAPSSAVDVFLHAQSKEFKYSILGANSPKEDWAPVLLQRTAVTTRRLPIRGVLHRRRPSASCSTHAILSSSIMKSIVDIHSAPISRLPVEVTELLIQLLPTESQLSTCRVSKRFHALSLRPLYTNISLRSKSALILCCRTLLSSRSGSTTAQLVRSLCIDYPQYSSSNCLLAGYYTFLGKALQTLRGLRTLRLLVYDNRLVHILRGNSFPALRHFECYLTPSPGLLEFLARHPKITCLQVSPNENTSGAAEGAENVSVTLKLPFLEYFTGNVRSLPLLCSASPGLRAVVISWVTMETDPDMVFAALAGASGDSLDVLSCRRRGWNLELIKSASLRLPNLVSLQISNVLLVDARPDQAYLQEIRRVLPRFTQLQRIKIVCIDYWENGDISCHIDQDFTTVTEWSDACVSLTEISLPHSDDLVWHRVTRTVWIPDPRHTVGSAWLYDGVVRKRQHMVTPQWSAIVDALRLEEVTTASSDQPQGSNSGGAHYDELTDPMAGMRTHLGDILRASNDDNDLPGLQSEAESTSESDTGSEITVAPNVSTTPTDG</sequence>
<dbReference type="AlphaFoldDB" id="A0A8H5ARZ7"/>
<organism evidence="3 4">
    <name type="scientific">Psilocybe cf. subviscida</name>
    <dbReference type="NCBI Taxonomy" id="2480587"/>
    <lineage>
        <taxon>Eukaryota</taxon>
        <taxon>Fungi</taxon>
        <taxon>Dikarya</taxon>
        <taxon>Basidiomycota</taxon>
        <taxon>Agaricomycotina</taxon>
        <taxon>Agaricomycetes</taxon>
        <taxon>Agaricomycetidae</taxon>
        <taxon>Agaricales</taxon>
        <taxon>Agaricineae</taxon>
        <taxon>Strophariaceae</taxon>
        <taxon>Psilocybe</taxon>
    </lineage>
</organism>
<dbReference type="InterPro" id="IPR036047">
    <property type="entry name" value="F-box-like_dom_sf"/>
</dbReference>
<feature type="compositionally biased region" description="Polar residues" evidence="1">
    <location>
        <begin position="929"/>
        <end position="955"/>
    </location>
</feature>
<dbReference type="EMBL" id="JAACJJ010000058">
    <property type="protein sequence ID" value="KAF5309950.1"/>
    <property type="molecule type" value="Genomic_DNA"/>
</dbReference>
<dbReference type="Gene3D" id="3.80.10.10">
    <property type="entry name" value="Ribonuclease Inhibitor"/>
    <property type="match status" value="1"/>
</dbReference>
<feature type="region of interest" description="Disordered" evidence="1">
    <location>
        <begin position="880"/>
        <end position="955"/>
    </location>
</feature>